<dbReference type="EMBL" id="CP036259">
    <property type="protein sequence ID" value="QDR79550.1"/>
    <property type="molecule type" value="Genomic_DNA"/>
</dbReference>
<dbReference type="InterPro" id="IPR045039">
    <property type="entry name" value="NSI-like"/>
</dbReference>
<sequence>MRYEFSSQVFAKDISELRKSVGWNSMENCYEISLNRSYFYICCYEESKLIGFLDVISNGATDAYIQDVMVNPEYQGKGVGTSLMNKAIKKLKEDNIYMISVIFKEALLPFYKKFEFNIMLSGQLETHQLYK</sequence>
<dbReference type="AlphaFoldDB" id="A0A517DQB3"/>
<feature type="domain" description="N-acetyltransferase" evidence="3">
    <location>
        <begin position="1"/>
        <end position="131"/>
    </location>
</feature>
<evidence type="ECO:0000313" key="5">
    <source>
        <dbReference type="Proteomes" id="UP000320776"/>
    </source>
</evidence>
<protein>
    <submittedName>
        <fullName evidence="4">RimI: ribosomal-protein-alanine acetyltransferase</fullName>
    </submittedName>
</protein>
<dbReference type="PANTHER" id="PTHR43626">
    <property type="entry name" value="ACYL-COA N-ACYLTRANSFERASE"/>
    <property type="match status" value="1"/>
</dbReference>
<dbReference type="PANTHER" id="PTHR43626:SF4">
    <property type="entry name" value="GCN5-RELATED N-ACETYLTRANSFERASE 2, CHLOROPLASTIC"/>
    <property type="match status" value="1"/>
</dbReference>
<keyword evidence="1 4" id="KW-0808">Transferase</keyword>
<dbReference type="Pfam" id="PF00583">
    <property type="entry name" value="Acetyltransf_1"/>
    <property type="match status" value="1"/>
</dbReference>
<dbReference type="Proteomes" id="UP000320776">
    <property type="component" value="Chromosome"/>
</dbReference>
<evidence type="ECO:0000256" key="1">
    <source>
        <dbReference type="ARBA" id="ARBA00022679"/>
    </source>
</evidence>
<dbReference type="SUPFAM" id="SSF55729">
    <property type="entry name" value="Acyl-CoA N-acyltransferases (Nat)"/>
    <property type="match status" value="1"/>
</dbReference>
<reference evidence="4 5" key="1">
    <citation type="submission" date="2019-02" db="EMBL/GenBank/DDBJ databases">
        <title>Closed genome of Sporomusa termitida DSM 4440.</title>
        <authorList>
            <person name="Poehlein A."/>
            <person name="Daniel R."/>
        </authorList>
    </citation>
    <scope>NUCLEOTIDE SEQUENCE [LARGE SCALE GENOMIC DNA]</scope>
    <source>
        <strain evidence="4 5">DSM 4440</strain>
    </source>
</reference>
<dbReference type="InterPro" id="IPR000182">
    <property type="entry name" value="GNAT_dom"/>
</dbReference>
<dbReference type="Gene3D" id="3.40.630.30">
    <property type="match status" value="1"/>
</dbReference>
<evidence type="ECO:0000313" key="4">
    <source>
        <dbReference type="EMBL" id="QDR79550.1"/>
    </source>
</evidence>
<gene>
    <name evidence="4" type="ORF">SPTER_08250</name>
</gene>
<organism evidence="4 5">
    <name type="scientific">Sporomusa termitida</name>
    <dbReference type="NCBI Taxonomy" id="2377"/>
    <lineage>
        <taxon>Bacteria</taxon>
        <taxon>Bacillati</taxon>
        <taxon>Bacillota</taxon>
        <taxon>Negativicutes</taxon>
        <taxon>Selenomonadales</taxon>
        <taxon>Sporomusaceae</taxon>
        <taxon>Sporomusa</taxon>
    </lineage>
</organism>
<dbReference type="CDD" id="cd04301">
    <property type="entry name" value="NAT_SF"/>
    <property type="match status" value="1"/>
</dbReference>
<proteinExistence type="predicted"/>
<dbReference type="PROSITE" id="PS51186">
    <property type="entry name" value="GNAT"/>
    <property type="match status" value="1"/>
</dbReference>
<name>A0A517DQB3_9FIRM</name>
<evidence type="ECO:0000256" key="2">
    <source>
        <dbReference type="ARBA" id="ARBA00023315"/>
    </source>
</evidence>
<accession>A0A517DQB3</accession>
<evidence type="ECO:0000259" key="3">
    <source>
        <dbReference type="PROSITE" id="PS51186"/>
    </source>
</evidence>
<keyword evidence="2" id="KW-0012">Acyltransferase</keyword>
<dbReference type="GO" id="GO:0005737">
    <property type="term" value="C:cytoplasm"/>
    <property type="evidence" value="ECO:0007669"/>
    <property type="project" value="TreeGrafter"/>
</dbReference>
<dbReference type="KEGG" id="sted:SPTER_08250"/>
<dbReference type="InterPro" id="IPR016181">
    <property type="entry name" value="Acyl_CoA_acyltransferase"/>
</dbReference>
<dbReference type="GO" id="GO:0008080">
    <property type="term" value="F:N-acetyltransferase activity"/>
    <property type="evidence" value="ECO:0007669"/>
    <property type="project" value="InterPro"/>
</dbReference>
<keyword evidence="5" id="KW-1185">Reference proteome</keyword>
<dbReference type="RefSeq" id="WP_211367451.1">
    <property type="nucleotide sequence ID" value="NZ_CP036259.1"/>
</dbReference>